<dbReference type="Proteomes" id="UP000199555">
    <property type="component" value="Unassembled WGS sequence"/>
</dbReference>
<protein>
    <submittedName>
        <fullName evidence="5">Uncharacterized conserved protein</fullName>
    </submittedName>
</protein>
<dbReference type="STRING" id="525640.SAMN04487971_10269"/>
<dbReference type="SUPFAM" id="SSF51316">
    <property type="entry name" value="Mss4-like"/>
    <property type="match status" value="1"/>
</dbReference>
<keyword evidence="6" id="KW-1185">Reference proteome</keyword>
<dbReference type="Gene3D" id="2.170.150.70">
    <property type="match status" value="1"/>
</dbReference>
<dbReference type="PANTHER" id="PTHR28620:SF1">
    <property type="entry name" value="CENP-V_GFA DOMAIN-CONTAINING PROTEIN"/>
    <property type="match status" value="1"/>
</dbReference>
<evidence type="ECO:0000259" key="4">
    <source>
        <dbReference type="PROSITE" id="PS51891"/>
    </source>
</evidence>
<evidence type="ECO:0000256" key="1">
    <source>
        <dbReference type="ARBA" id="ARBA00005495"/>
    </source>
</evidence>
<dbReference type="InterPro" id="IPR052355">
    <property type="entry name" value="CENP-V-like"/>
</dbReference>
<sequence>MAEAQGGCHCGAVRFRAALAQGLGSAGRCTCSYCRMKGSIWVTVADGGFRLLSGAGDLETYRFGSGVAAHHFCRVCGINTHHHRSSVPGQVAVSAACLDGVSPFDFLELPVWDGEREASGEGDLLAGVLRYSPA</sequence>
<dbReference type="GO" id="GO:0046872">
    <property type="term" value="F:metal ion binding"/>
    <property type="evidence" value="ECO:0007669"/>
    <property type="project" value="UniProtKB-KW"/>
</dbReference>
<name>A0A1G9DHG7_9RHOB</name>
<accession>A0A1G9DHG7</accession>
<dbReference type="OrthoDB" id="9807246at2"/>
<evidence type="ECO:0000313" key="5">
    <source>
        <dbReference type="EMBL" id="SDK63333.1"/>
    </source>
</evidence>
<proteinExistence type="inferred from homology"/>
<evidence type="ECO:0000256" key="2">
    <source>
        <dbReference type="ARBA" id="ARBA00022723"/>
    </source>
</evidence>
<dbReference type="Pfam" id="PF04828">
    <property type="entry name" value="GFA"/>
    <property type="match status" value="1"/>
</dbReference>
<reference evidence="6" key="1">
    <citation type="submission" date="2016-10" db="EMBL/GenBank/DDBJ databases">
        <authorList>
            <person name="Varghese N."/>
            <person name="Submissions S."/>
        </authorList>
    </citation>
    <scope>NUCLEOTIDE SEQUENCE [LARGE SCALE GENOMIC DNA]</scope>
    <source>
        <strain evidence="6">CGMCC 1.7655</strain>
    </source>
</reference>
<evidence type="ECO:0000313" key="6">
    <source>
        <dbReference type="Proteomes" id="UP000199555"/>
    </source>
</evidence>
<dbReference type="InterPro" id="IPR006913">
    <property type="entry name" value="CENP-V/GFA"/>
</dbReference>
<dbReference type="InterPro" id="IPR011057">
    <property type="entry name" value="Mss4-like_sf"/>
</dbReference>
<dbReference type="PROSITE" id="PS51891">
    <property type="entry name" value="CENP_V_GFA"/>
    <property type="match status" value="1"/>
</dbReference>
<dbReference type="AlphaFoldDB" id="A0A1G9DHG7"/>
<dbReference type="GO" id="GO:0016846">
    <property type="term" value="F:carbon-sulfur lyase activity"/>
    <property type="evidence" value="ECO:0007669"/>
    <property type="project" value="InterPro"/>
</dbReference>
<evidence type="ECO:0000256" key="3">
    <source>
        <dbReference type="ARBA" id="ARBA00022833"/>
    </source>
</evidence>
<dbReference type="EMBL" id="FNGE01000002">
    <property type="protein sequence ID" value="SDK63333.1"/>
    <property type="molecule type" value="Genomic_DNA"/>
</dbReference>
<comment type="similarity">
    <text evidence="1">Belongs to the Gfa family.</text>
</comment>
<organism evidence="5 6">
    <name type="scientific">Paracoccus chinensis</name>
    <dbReference type="NCBI Taxonomy" id="525640"/>
    <lineage>
        <taxon>Bacteria</taxon>
        <taxon>Pseudomonadati</taxon>
        <taxon>Pseudomonadota</taxon>
        <taxon>Alphaproteobacteria</taxon>
        <taxon>Rhodobacterales</taxon>
        <taxon>Paracoccaceae</taxon>
        <taxon>Paracoccus</taxon>
    </lineage>
</organism>
<gene>
    <name evidence="5" type="ORF">SAMN04487971_10269</name>
</gene>
<keyword evidence="2" id="KW-0479">Metal-binding</keyword>
<dbReference type="PANTHER" id="PTHR28620">
    <property type="entry name" value="CENTROMERE PROTEIN V"/>
    <property type="match status" value="1"/>
</dbReference>
<feature type="domain" description="CENP-V/GFA" evidence="4">
    <location>
        <begin position="4"/>
        <end position="113"/>
    </location>
</feature>
<keyword evidence="3" id="KW-0862">Zinc</keyword>